<reference evidence="1 2" key="1">
    <citation type="journal article" date="2019" name="G3 (Bethesda)">
        <title>Sequencing of a Wild Apple (Malus baccata) Genome Unravels the Differences Between Cultivated and Wild Apple Species Regarding Disease Resistance and Cold Tolerance.</title>
        <authorList>
            <person name="Chen X."/>
        </authorList>
    </citation>
    <scope>NUCLEOTIDE SEQUENCE [LARGE SCALE GENOMIC DNA]</scope>
    <source>
        <strain evidence="2">cv. Shandingzi</strain>
        <tissue evidence="1">Leaves</tissue>
    </source>
</reference>
<name>A0A540KP19_MALBA</name>
<organism evidence="1 2">
    <name type="scientific">Malus baccata</name>
    <name type="common">Siberian crab apple</name>
    <name type="synonym">Pyrus baccata</name>
    <dbReference type="NCBI Taxonomy" id="106549"/>
    <lineage>
        <taxon>Eukaryota</taxon>
        <taxon>Viridiplantae</taxon>
        <taxon>Streptophyta</taxon>
        <taxon>Embryophyta</taxon>
        <taxon>Tracheophyta</taxon>
        <taxon>Spermatophyta</taxon>
        <taxon>Magnoliopsida</taxon>
        <taxon>eudicotyledons</taxon>
        <taxon>Gunneridae</taxon>
        <taxon>Pentapetalae</taxon>
        <taxon>rosids</taxon>
        <taxon>fabids</taxon>
        <taxon>Rosales</taxon>
        <taxon>Rosaceae</taxon>
        <taxon>Amygdaloideae</taxon>
        <taxon>Maleae</taxon>
        <taxon>Malus</taxon>
    </lineage>
</organism>
<sequence length="90" mass="9507">MASTTQSPPPVQLARSTTTVIWVDAFATQPASEAFSPPSIYAESNGQAFDGGFGGSDDPILPPPSEMLPEEGFALSRMEEVGFRISIVCN</sequence>
<accession>A0A540KP19</accession>
<dbReference type="Proteomes" id="UP000315295">
    <property type="component" value="Unassembled WGS sequence"/>
</dbReference>
<gene>
    <name evidence="1" type="ORF">C1H46_038506</name>
</gene>
<dbReference type="EMBL" id="VIEB01001062">
    <property type="protein sequence ID" value="TQD75973.1"/>
    <property type="molecule type" value="Genomic_DNA"/>
</dbReference>
<protein>
    <submittedName>
        <fullName evidence="1">Uncharacterized protein</fullName>
    </submittedName>
</protein>
<proteinExistence type="predicted"/>
<comment type="caution">
    <text evidence="1">The sequence shown here is derived from an EMBL/GenBank/DDBJ whole genome shotgun (WGS) entry which is preliminary data.</text>
</comment>
<evidence type="ECO:0000313" key="2">
    <source>
        <dbReference type="Proteomes" id="UP000315295"/>
    </source>
</evidence>
<evidence type="ECO:0000313" key="1">
    <source>
        <dbReference type="EMBL" id="TQD75973.1"/>
    </source>
</evidence>
<dbReference type="AlphaFoldDB" id="A0A540KP19"/>
<keyword evidence="2" id="KW-1185">Reference proteome</keyword>